<evidence type="ECO:0000313" key="2">
    <source>
        <dbReference type="EMBL" id="GGI23842.1"/>
    </source>
</evidence>
<dbReference type="RefSeq" id="WP_188412127.1">
    <property type="nucleotide sequence ID" value="NZ_BMDJ01000002.1"/>
</dbReference>
<organism evidence="2 3">
    <name type="scientific">Pedobacter mendelii</name>
    <dbReference type="NCBI Taxonomy" id="1908240"/>
    <lineage>
        <taxon>Bacteria</taxon>
        <taxon>Pseudomonadati</taxon>
        <taxon>Bacteroidota</taxon>
        <taxon>Sphingobacteriia</taxon>
        <taxon>Sphingobacteriales</taxon>
        <taxon>Sphingobacteriaceae</taxon>
        <taxon>Pedobacter</taxon>
    </lineage>
</organism>
<accession>A0ABQ2BH04</accession>
<keyword evidence="3" id="KW-1185">Reference proteome</keyword>
<evidence type="ECO:0008006" key="4">
    <source>
        <dbReference type="Google" id="ProtNLM"/>
    </source>
</evidence>
<keyword evidence="1" id="KW-0732">Signal</keyword>
<comment type="caution">
    <text evidence="2">The sequence shown here is derived from an EMBL/GenBank/DDBJ whole genome shotgun (WGS) entry which is preliminary data.</text>
</comment>
<dbReference type="EMBL" id="BMDJ01000002">
    <property type="protein sequence ID" value="GGI23842.1"/>
    <property type="molecule type" value="Genomic_DNA"/>
</dbReference>
<protein>
    <recommendedName>
        <fullName evidence="4">CHRD domain-containing protein</fullName>
    </recommendedName>
</protein>
<proteinExistence type="predicted"/>
<reference evidence="3" key="1">
    <citation type="journal article" date="2019" name="Int. J. Syst. Evol. Microbiol.">
        <title>The Global Catalogue of Microorganisms (GCM) 10K type strain sequencing project: providing services to taxonomists for standard genome sequencing and annotation.</title>
        <authorList>
            <consortium name="The Broad Institute Genomics Platform"/>
            <consortium name="The Broad Institute Genome Sequencing Center for Infectious Disease"/>
            <person name="Wu L."/>
            <person name="Ma J."/>
        </authorList>
    </citation>
    <scope>NUCLEOTIDE SEQUENCE [LARGE SCALE GENOMIC DNA]</scope>
    <source>
        <strain evidence="3">CCM 8939</strain>
    </source>
</reference>
<name>A0ABQ2BH04_9SPHI</name>
<feature type="signal peptide" evidence="1">
    <location>
        <begin position="1"/>
        <end position="21"/>
    </location>
</feature>
<gene>
    <name evidence="2" type="ORF">GCM10008119_09680</name>
</gene>
<dbReference type="PROSITE" id="PS51257">
    <property type="entry name" value="PROKAR_LIPOPROTEIN"/>
    <property type="match status" value="1"/>
</dbReference>
<evidence type="ECO:0000313" key="3">
    <source>
        <dbReference type="Proteomes" id="UP000645390"/>
    </source>
</evidence>
<sequence length="225" mass="24525">MKTLKKLLTYLPLFALMITFASCKKNTDEVMPTESMDMTKFYIAGKYNTTFNGTAVSIPYILTFDPLAQTVLTYGIVSNRNGNYVYDNGTLTITWNANSKDVFKISNGNITSYEGNAFSSYKLQNIPETNLLSGNTYNGSLKAPGSTIFLLTKLKFSATQYGEGSFGDPTINKDYTLIKNVAATSNTGANGTLSFFLLLDGKLEVSRFTPTNVNGSGNLTTGTLQ</sequence>
<dbReference type="Proteomes" id="UP000645390">
    <property type="component" value="Unassembled WGS sequence"/>
</dbReference>
<feature type="chain" id="PRO_5046456336" description="CHRD domain-containing protein" evidence="1">
    <location>
        <begin position="22"/>
        <end position="225"/>
    </location>
</feature>
<evidence type="ECO:0000256" key="1">
    <source>
        <dbReference type="SAM" id="SignalP"/>
    </source>
</evidence>